<keyword evidence="3" id="KW-1185">Reference proteome</keyword>
<sequence length="149" mass="17022">MQINNYILITEACVLNLCMYLPSMKGRKFQNGHDEHEEGGCGKTIPNPSTNACVRKATKATSTKHQLSLAPHQNPTFGCIRTQTWRSAKPIHSSQDLYFLESTKAQRPKGSKENIQRVKTHTQIYIYIYICMYVCMYVFVKAERITSSI</sequence>
<dbReference type="InParanoid" id="A0A2T2ZS31"/>
<accession>A0A2T2ZS31</accession>
<dbReference type="EMBL" id="KZ678855">
    <property type="protein sequence ID" value="PSR74525.1"/>
    <property type="molecule type" value="Genomic_DNA"/>
</dbReference>
<reference evidence="2 3" key="1">
    <citation type="journal article" date="2018" name="Mycol. Prog.">
        <title>Coniella lustricola, a new species from submerged detritus.</title>
        <authorList>
            <person name="Raudabaugh D.B."/>
            <person name="Iturriaga T."/>
            <person name="Carver A."/>
            <person name="Mondo S."/>
            <person name="Pangilinan J."/>
            <person name="Lipzen A."/>
            <person name="He G."/>
            <person name="Amirebrahimi M."/>
            <person name="Grigoriev I.V."/>
            <person name="Miller A.N."/>
        </authorList>
    </citation>
    <scope>NUCLEOTIDE SEQUENCE [LARGE SCALE GENOMIC DNA]</scope>
    <source>
        <strain evidence="2 3">B22-T-1</strain>
    </source>
</reference>
<keyword evidence="1" id="KW-0812">Transmembrane</keyword>
<evidence type="ECO:0000313" key="3">
    <source>
        <dbReference type="Proteomes" id="UP000241462"/>
    </source>
</evidence>
<proteinExistence type="predicted"/>
<gene>
    <name evidence="2" type="ORF">BD289DRAFT_215737</name>
</gene>
<keyword evidence="1" id="KW-1133">Transmembrane helix</keyword>
<feature type="transmembrane region" description="Helical" evidence="1">
    <location>
        <begin position="124"/>
        <end position="140"/>
    </location>
</feature>
<evidence type="ECO:0000313" key="2">
    <source>
        <dbReference type="EMBL" id="PSR74525.1"/>
    </source>
</evidence>
<dbReference type="AlphaFoldDB" id="A0A2T2ZS31"/>
<protein>
    <submittedName>
        <fullName evidence="2">Uncharacterized protein</fullName>
    </submittedName>
</protein>
<evidence type="ECO:0000256" key="1">
    <source>
        <dbReference type="SAM" id="Phobius"/>
    </source>
</evidence>
<dbReference type="Proteomes" id="UP000241462">
    <property type="component" value="Unassembled WGS sequence"/>
</dbReference>
<organism evidence="2 3">
    <name type="scientific">Coniella lustricola</name>
    <dbReference type="NCBI Taxonomy" id="2025994"/>
    <lineage>
        <taxon>Eukaryota</taxon>
        <taxon>Fungi</taxon>
        <taxon>Dikarya</taxon>
        <taxon>Ascomycota</taxon>
        <taxon>Pezizomycotina</taxon>
        <taxon>Sordariomycetes</taxon>
        <taxon>Sordariomycetidae</taxon>
        <taxon>Diaporthales</taxon>
        <taxon>Schizoparmaceae</taxon>
        <taxon>Coniella</taxon>
    </lineage>
</organism>
<keyword evidence="1" id="KW-0472">Membrane</keyword>
<name>A0A2T2ZS31_9PEZI</name>